<comment type="similarity">
    <text evidence="6">Belongs to the Mrp/NBP35 ATP-binding proteins family.</text>
</comment>
<evidence type="ECO:0000256" key="7">
    <source>
        <dbReference type="SAM" id="MobiDB-lite"/>
    </source>
</evidence>
<accession>A0A370BPU3</accession>
<dbReference type="Proteomes" id="UP000253845">
    <property type="component" value="Unassembled WGS sequence"/>
</dbReference>
<evidence type="ECO:0000313" key="8">
    <source>
        <dbReference type="EMBL" id="RDH16428.1"/>
    </source>
</evidence>
<evidence type="ECO:0000256" key="6">
    <source>
        <dbReference type="ARBA" id="ARBA00024036"/>
    </source>
</evidence>
<evidence type="ECO:0000256" key="3">
    <source>
        <dbReference type="ARBA" id="ARBA00022840"/>
    </source>
</evidence>
<keyword evidence="4" id="KW-0408">Iron</keyword>
<dbReference type="HAMAP" id="MF_02040">
    <property type="entry name" value="Mrp_NBP35"/>
    <property type="match status" value="1"/>
</dbReference>
<dbReference type="EMBL" id="KZ851939">
    <property type="protein sequence ID" value="RDH16428.1"/>
    <property type="molecule type" value="Genomic_DNA"/>
</dbReference>
<keyword evidence="5" id="KW-0411">Iron-sulfur</keyword>
<dbReference type="CDD" id="cd02037">
    <property type="entry name" value="Mrp_NBP35"/>
    <property type="match status" value="1"/>
</dbReference>
<evidence type="ECO:0000256" key="1">
    <source>
        <dbReference type="ARBA" id="ARBA00022723"/>
    </source>
</evidence>
<evidence type="ECO:0000256" key="4">
    <source>
        <dbReference type="ARBA" id="ARBA00023004"/>
    </source>
</evidence>
<dbReference type="AlphaFoldDB" id="A0A370BPU3"/>
<dbReference type="VEuPathDB" id="FungiDB:M747DRAFT_325555"/>
<sequence length="334" mass="36331">MLGKRLFSTFRSLQHENPLGLPRSGTPPSLRSRRGLPEKRKIRDVKKVIAVSSAKGGVGKSTIAVNLALAFARRGIRTGILDTDIFGPSIPTLLNLSGEPRLDDKNCLLPLTNYGLKSMSMGYLLPSTQPPPNTDPTERAPMDPTPISWRGLMVTKAMHQLLHSVSWGPLDVLFLDLPPGTGDVQLTINQEIILDGAVIVTTPQDIALRDAVRGIGMFQRMDVPVLGMVRNMAFFACPECGTQTKIFSQGRHVHEGADWGVEAECRRLGVGFLGDVPLDARVCEDADRGVPSVVAEEGKEGKEGVRRKAFLDVAEQVAKKVGIECMIIPKMCYG</sequence>
<keyword evidence="8" id="KW-0378">Hydrolase</keyword>
<protein>
    <submittedName>
        <fullName evidence="8">P-loop containing nucleoside triphosphate hydrolase protein</fullName>
    </submittedName>
</protein>
<evidence type="ECO:0000313" key="9">
    <source>
        <dbReference type="Proteomes" id="UP000253845"/>
    </source>
</evidence>
<keyword evidence="2" id="KW-0547">Nucleotide-binding</keyword>
<dbReference type="InterPro" id="IPR019591">
    <property type="entry name" value="Mrp/NBP35_ATP-bd"/>
</dbReference>
<reference evidence="8 9" key="1">
    <citation type="submission" date="2018-07" db="EMBL/GenBank/DDBJ databases">
        <title>Section-level genome sequencing of Aspergillus section Nigri to investigate inter- and intra-species variation.</title>
        <authorList>
            <consortium name="DOE Joint Genome Institute"/>
            <person name="Vesth T.C."/>
            <person name="Nybo J.L."/>
            <person name="Theobald S."/>
            <person name="Frisvad J.C."/>
            <person name="Larsen T.O."/>
            <person name="Nielsen K.F."/>
            <person name="Hoof J.B."/>
            <person name="Brandl J."/>
            <person name="Salamov A."/>
            <person name="Riley R."/>
            <person name="Gladden J.M."/>
            <person name="Phatale P."/>
            <person name="Nielsen M.T."/>
            <person name="Lyhne E.K."/>
            <person name="Kogle M.E."/>
            <person name="Strasser K."/>
            <person name="McDonnell E."/>
            <person name="Barry K."/>
            <person name="Clum A."/>
            <person name="Chen C."/>
            <person name="Nolan M."/>
            <person name="Sandor L."/>
            <person name="Kuo A."/>
            <person name="Lipzen A."/>
            <person name="Hainaut M."/>
            <person name="Drula E."/>
            <person name="Tsang A."/>
            <person name="Magnuson J.K."/>
            <person name="Henrissat B."/>
            <person name="Wiebenga A."/>
            <person name="Simmons B.A."/>
            <person name="Makela M.R."/>
            <person name="De vries R.P."/>
            <person name="Grigoriev I.V."/>
            <person name="Mortensen U.H."/>
            <person name="Baker S.E."/>
            <person name="Andersen M.R."/>
        </authorList>
    </citation>
    <scope>NUCLEOTIDE SEQUENCE [LARGE SCALE GENOMIC DNA]</scope>
    <source>
        <strain evidence="8 9">ATCC 13496</strain>
    </source>
</reference>
<dbReference type="GO" id="GO:0005739">
    <property type="term" value="C:mitochondrion"/>
    <property type="evidence" value="ECO:0007669"/>
    <property type="project" value="TreeGrafter"/>
</dbReference>
<dbReference type="GO" id="GO:0140663">
    <property type="term" value="F:ATP-dependent FeS chaperone activity"/>
    <property type="evidence" value="ECO:0007669"/>
    <property type="project" value="InterPro"/>
</dbReference>
<dbReference type="SUPFAM" id="SSF52540">
    <property type="entry name" value="P-loop containing nucleoside triphosphate hydrolases"/>
    <property type="match status" value="1"/>
</dbReference>
<dbReference type="PANTHER" id="PTHR42961">
    <property type="entry name" value="IRON-SULFUR PROTEIN NUBPL"/>
    <property type="match status" value="1"/>
</dbReference>
<dbReference type="GO" id="GO:0005524">
    <property type="term" value="F:ATP binding"/>
    <property type="evidence" value="ECO:0007669"/>
    <property type="project" value="UniProtKB-KW"/>
</dbReference>
<keyword evidence="1" id="KW-0479">Metal-binding</keyword>
<keyword evidence="3" id="KW-0067">ATP-binding</keyword>
<dbReference type="GO" id="GO:0046872">
    <property type="term" value="F:metal ion binding"/>
    <property type="evidence" value="ECO:0007669"/>
    <property type="project" value="UniProtKB-KW"/>
</dbReference>
<gene>
    <name evidence="8" type="ORF">M747DRAFT_325555</name>
</gene>
<dbReference type="GO" id="GO:0016787">
    <property type="term" value="F:hydrolase activity"/>
    <property type="evidence" value="ECO:0007669"/>
    <property type="project" value="UniProtKB-KW"/>
</dbReference>
<dbReference type="PANTHER" id="PTHR42961:SF2">
    <property type="entry name" value="IRON-SULFUR PROTEIN NUBPL"/>
    <property type="match status" value="1"/>
</dbReference>
<dbReference type="InterPro" id="IPR033756">
    <property type="entry name" value="YlxH/NBP35"/>
</dbReference>
<evidence type="ECO:0000256" key="5">
    <source>
        <dbReference type="ARBA" id="ARBA00023014"/>
    </source>
</evidence>
<dbReference type="GO" id="GO:0032981">
    <property type="term" value="P:mitochondrial respiratory chain complex I assembly"/>
    <property type="evidence" value="ECO:0007669"/>
    <property type="project" value="TreeGrafter"/>
</dbReference>
<dbReference type="GO" id="GO:0051539">
    <property type="term" value="F:4 iron, 4 sulfur cluster binding"/>
    <property type="evidence" value="ECO:0007669"/>
    <property type="project" value="TreeGrafter"/>
</dbReference>
<dbReference type="InterPro" id="IPR027417">
    <property type="entry name" value="P-loop_NTPase"/>
</dbReference>
<evidence type="ECO:0000256" key="2">
    <source>
        <dbReference type="ARBA" id="ARBA00022741"/>
    </source>
</evidence>
<dbReference type="FunFam" id="3.40.50.300:FF:001278">
    <property type="entry name" value="Iron-sulfur cluster carrier protein"/>
    <property type="match status" value="1"/>
</dbReference>
<dbReference type="GO" id="GO:0016226">
    <property type="term" value="P:iron-sulfur cluster assembly"/>
    <property type="evidence" value="ECO:0007669"/>
    <property type="project" value="InterPro"/>
</dbReference>
<dbReference type="Gene3D" id="3.40.50.300">
    <property type="entry name" value="P-loop containing nucleotide triphosphate hydrolases"/>
    <property type="match status" value="1"/>
</dbReference>
<dbReference type="InterPro" id="IPR044304">
    <property type="entry name" value="NUBPL-like"/>
</dbReference>
<proteinExistence type="inferred from homology"/>
<name>A0A370BPU3_ASPNG</name>
<organism evidence="8 9">
    <name type="scientific">Aspergillus niger ATCC 13496</name>
    <dbReference type="NCBI Taxonomy" id="1353008"/>
    <lineage>
        <taxon>Eukaryota</taxon>
        <taxon>Fungi</taxon>
        <taxon>Dikarya</taxon>
        <taxon>Ascomycota</taxon>
        <taxon>Pezizomycotina</taxon>
        <taxon>Eurotiomycetes</taxon>
        <taxon>Eurotiomycetidae</taxon>
        <taxon>Eurotiales</taxon>
        <taxon>Aspergillaceae</taxon>
        <taxon>Aspergillus</taxon>
        <taxon>Aspergillus subgen. Circumdati</taxon>
    </lineage>
</organism>
<feature type="region of interest" description="Disordered" evidence="7">
    <location>
        <begin position="17"/>
        <end position="37"/>
    </location>
</feature>
<dbReference type="Pfam" id="PF10609">
    <property type="entry name" value="ParA"/>
    <property type="match status" value="1"/>
</dbReference>